<sequence>MHVISLLYISFSSSALQYQTQQRYTKDTTSALLRVEPRNTEALSSTSTSFANIFLDLWTSQMCENITAKKEKEEI</sequence>
<reference evidence="2" key="1">
    <citation type="submission" date="2021-06" db="EMBL/GenBank/DDBJ databases">
        <authorList>
            <person name="Hodson N. C."/>
            <person name="Mongue J. A."/>
            <person name="Jaron S. K."/>
        </authorList>
    </citation>
    <scope>NUCLEOTIDE SEQUENCE</scope>
</reference>
<proteinExistence type="predicted"/>
<evidence type="ECO:0000256" key="1">
    <source>
        <dbReference type="SAM" id="SignalP"/>
    </source>
</evidence>
<organism evidence="2 3">
    <name type="scientific">Allacma fusca</name>
    <dbReference type="NCBI Taxonomy" id="39272"/>
    <lineage>
        <taxon>Eukaryota</taxon>
        <taxon>Metazoa</taxon>
        <taxon>Ecdysozoa</taxon>
        <taxon>Arthropoda</taxon>
        <taxon>Hexapoda</taxon>
        <taxon>Collembola</taxon>
        <taxon>Symphypleona</taxon>
        <taxon>Sminthuridae</taxon>
        <taxon>Allacma</taxon>
    </lineage>
</organism>
<accession>A0A8J2LVF3</accession>
<dbReference type="AlphaFoldDB" id="A0A8J2LVF3"/>
<evidence type="ECO:0000313" key="2">
    <source>
        <dbReference type="EMBL" id="CAG7828861.1"/>
    </source>
</evidence>
<name>A0A8J2LVF3_9HEXA</name>
<evidence type="ECO:0000313" key="3">
    <source>
        <dbReference type="Proteomes" id="UP000708208"/>
    </source>
</evidence>
<keyword evidence="3" id="KW-1185">Reference proteome</keyword>
<feature type="chain" id="PRO_5035234428" description="Secreted protein" evidence="1">
    <location>
        <begin position="18"/>
        <end position="75"/>
    </location>
</feature>
<dbReference type="EMBL" id="CAJVCH010549199">
    <property type="protein sequence ID" value="CAG7828861.1"/>
    <property type="molecule type" value="Genomic_DNA"/>
</dbReference>
<feature type="signal peptide" evidence="1">
    <location>
        <begin position="1"/>
        <end position="17"/>
    </location>
</feature>
<evidence type="ECO:0008006" key="4">
    <source>
        <dbReference type="Google" id="ProtNLM"/>
    </source>
</evidence>
<dbReference type="Proteomes" id="UP000708208">
    <property type="component" value="Unassembled WGS sequence"/>
</dbReference>
<gene>
    <name evidence="2" type="ORF">AFUS01_LOCUS38760</name>
</gene>
<comment type="caution">
    <text evidence="2">The sequence shown here is derived from an EMBL/GenBank/DDBJ whole genome shotgun (WGS) entry which is preliminary data.</text>
</comment>
<protein>
    <recommendedName>
        <fullName evidence="4">Secreted protein</fullName>
    </recommendedName>
</protein>
<keyword evidence="1" id="KW-0732">Signal</keyword>